<reference evidence="6 7" key="1">
    <citation type="journal article" date="2024" name="BMC Genomics">
        <title>De novo assembly and annotation of Popillia japonica's genome with initial clues to its potential as an invasive pest.</title>
        <authorList>
            <person name="Cucini C."/>
            <person name="Boschi S."/>
            <person name="Funari R."/>
            <person name="Cardaioli E."/>
            <person name="Iannotti N."/>
            <person name="Marturano G."/>
            <person name="Paoli F."/>
            <person name="Bruttini M."/>
            <person name="Carapelli A."/>
            <person name="Frati F."/>
            <person name="Nardi F."/>
        </authorList>
    </citation>
    <scope>NUCLEOTIDE SEQUENCE [LARGE SCALE GENOMIC DNA]</scope>
    <source>
        <strain evidence="6">DMR45628</strain>
    </source>
</reference>
<dbReference type="Gene3D" id="1.10.472.10">
    <property type="entry name" value="Cyclin-like"/>
    <property type="match status" value="2"/>
</dbReference>
<dbReference type="InterPro" id="IPR039361">
    <property type="entry name" value="Cyclin"/>
</dbReference>
<dbReference type="Proteomes" id="UP001458880">
    <property type="component" value="Unassembled WGS sequence"/>
</dbReference>
<feature type="region of interest" description="Disordered" evidence="3">
    <location>
        <begin position="263"/>
        <end position="287"/>
    </location>
</feature>
<evidence type="ECO:0000313" key="7">
    <source>
        <dbReference type="Proteomes" id="UP001458880"/>
    </source>
</evidence>
<dbReference type="EMBL" id="JASPKY010000053">
    <property type="protein sequence ID" value="KAK9744990.1"/>
    <property type="molecule type" value="Genomic_DNA"/>
</dbReference>
<dbReference type="AlphaFoldDB" id="A0AAW1MF79"/>
<dbReference type="InterPro" id="IPR004367">
    <property type="entry name" value="Cyclin_C-dom"/>
</dbReference>
<dbReference type="InterPro" id="IPR036915">
    <property type="entry name" value="Cyclin-like_sf"/>
</dbReference>
<evidence type="ECO:0000259" key="4">
    <source>
        <dbReference type="SMART" id="SM00385"/>
    </source>
</evidence>
<protein>
    <submittedName>
        <fullName evidence="6">Cyclin, N-terminal domain</fullName>
    </submittedName>
</protein>
<comment type="similarity">
    <text evidence="2">Belongs to the cyclin family.</text>
</comment>
<gene>
    <name evidence="6" type="ORF">QE152_g7334</name>
</gene>
<dbReference type="Pfam" id="PF00134">
    <property type="entry name" value="Cyclin_N"/>
    <property type="match status" value="1"/>
</dbReference>
<dbReference type="SMART" id="SM01332">
    <property type="entry name" value="Cyclin_C"/>
    <property type="match status" value="1"/>
</dbReference>
<dbReference type="FunFam" id="1.10.472.10:FF:000003">
    <property type="entry name" value="G1/S-specific cyclin-D2"/>
    <property type="match status" value="1"/>
</dbReference>
<dbReference type="SUPFAM" id="SSF47954">
    <property type="entry name" value="Cyclin-like"/>
    <property type="match status" value="2"/>
</dbReference>
<evidence type="ECO:0000256" key="3">
    <source>
        <dbReference type="SAM" id="MobiDB-lite"/>
    </source>
</evidence>
<organism evidence="6 7">
    <name type="scientific">Popillia japonica</name>
    <name type="common">Japanese beetle</name>
    <dbReference type="NCBI Taxonomy" id="7064"/>
    <lineage>
        <taxon>Eukaryota</taxon>
        <taxon>Metazoa</taxon>
        <taxon>Ecdysozoa</taxon>
        <taxon>Arthropoda</taxon>
        <taxon>Hexapoda</taxon>
        <taxon>Insecta</taxon>
        <taxon>Pterygota</taxon>
        <taxon>Neoptera</taxon>
        <taxon>Endopterygota</taxon>
        <taxon>Coleoptera</taxon>
        <taxon>Polyphaga</taxon>
        <taxon>Scarabaeiformia</taxon>
        <taxon>Scarabaeidae</taxon>
        <taxon>Rutelinae</taxon>
        <taxon>Popillia</taxon>
    </lineage>
</organism>
<dbReference type="Pfam" id="PF02984">
    <property type="entry name" value="Cyclin_C"/>
    <property type="match status" value="1"/>
</dbReference>
<evidence type="ECO:0000256" key="1">
    <source>
        <dbReference type="ARBA" id="ARBA00023127"/>
    </source>
</evidence>
<evidence type="ECO:0000259" key="5">
    <source>
        <dbReference type="SMART" id="SM01332"/>
    </source>
</evidence>
<proteinExistence type="inferred from homology"/>
<comment type="caution">
    <text evidence="6">The sequence shown here is derived from an EMBL/GenBank/DDBJ whole genome shotgun (WGS) entry which is preliminary data.</text>
</comment>
<accession>A0AAW1MF79</accession>
<dbReference type="SMART" id="SM00385">
    <property type="entry name" value="CYCLIN"/>
    <property type="match status" value="1"/>
</dbReference>
<dbReference type="InterPro" id="IPR006671">
    <property type="entry name" value="Cyclin_N"/>
</dbReference>
<feature type="domain" description="Cyclin-like" evidence="4">
    <location>
        <begin position="57"/>
        <end position="141"/>
    </location>
</feature>
<evidence type="ECO:0000313" key="6">
    <source>
        <dbReference type="EMBL" id="KAK9744990.1"/>
    </source>
</evidence>
<name>A0AAW1MF79_POPJA</name>
<dbReference type="InterPro" id="IPR013763">
    <property type="entry name" value="Cyclin-like_dom"/>
</dbReference>
<keyword evidence="7" id="KW-1185">Reference proteome</keyword>
<feature type="domain" description="Cyclin C-terminal" evidence="5">
    <location>
        <begin position="150"/>
        <end position="261"/>
    </location>
</feature>
<dbReference type="PANTHER" id="PTHR10177">
    <property type="entry name" value="CYCLINS"/>
    <property type="match status" value="1"/>
</dbReference>
<evidence type="ECO:0000256" key="2">
    <source>
        <dbReference type="RuleBase" id="RU000383"/>
    </source>
</evidence>
<sequence length="311" mass="35640">MDLVCFERLTENKAIVDPTLLDKKVLENLLEEEETSQVTFCDIQNEITIDMRKIVMIWMKEVTEEQKCQLEVFLLAVNYMNRFLNICQVRRNQLQLLGTACLLIASKLRESTPLTAKLLIFYTDNSITLCELLQFEQLILSKLKWNIAIVTPLDFLQHLVLKISIVGTLRCTVAEVDERAKALISYCACEYVFWKIPPSLIAASCIASALLAQVRRTSYNSRQLFNLFGEICKLTHIEMDSLQIHQKYVDNMIERARRAMAGETTEQSDYAAANSDSRKNNEFTTPPLDDKSLLLEIETATTPTDVHNIDF</sequence>
<keyword evidence="1 2" id="KW-0195">Cyclin</keyword>